<evidence type="ECO:0000256" key="1">
    <source>
        <dbReference type="SAM" id="Phobius"/>
    </source>
</evidence>
<dbReference type="AlphaFoldDB" id="A0A2I2KSC7"/>
<organism evidence="2 3">
    <name type="scientific">Frankia canadensis</name>
    <dbReference type="NCBI Taxonomy" id="1836972"/>
    <lineage>
        <taxon>Bacteria</taxon>
        <taxon>Bacillati</taxon>
        <taxon>Actinomycetota</taxon>
        <taxon>Actinomycetes</taxon>
        <taxon>Frankiales</taxon>
        <taxon>Frankiaceae</taxon>
        <taxon>Frankia</taxon>
    </lineage>
</organism>
<gene>
    <name evidence="2" type="ORF">FRACA_260015</name>
</gene>
<keyword evidence="3" id="KW-1185">Reference proteome</keyword>
<reference evidence="2 3" key="1">
    <citation type="submission" date="2017-06" db="EMBL/GenBank/DDBJ databases">
        <authorList>
            <person name="Kim H.J."/>
            <person name="Triplett B.A."/>
        </authorList>
    </citation>
    <scope>NUCLEOTIDE SEQUENCE [LARGE SCALE GENOMIC DNA]</scope>
    <source>
        <strain evidence="2">FRACA_ARgP5</strain>
    </source>
</reference>
<dbReference type="EMBL" id="FZMO01000179">
    <property type="protein sequence ID" value="SNQ48562.1"/>
    <property type="molecule type" value="Genomic_DNA"/>
</dbReference>
<feature type="transmembrane region" description="Helical" evidence="1">
    <location>
        <begin position="21"/>
        <end position="43"/>
    </location>
</feature>
<keyword evidence="1" id="KW-0812">Transmembrane</keyword>
<sequence>MPAGALETAGNPRTAGKSMSILAWILLGLIAGLIGAVAVMLAVRLVTDASGRLVPGRRHLTSRH</sequence>
<evidence type="ECO:0000313" key="2">
    <source>
        <dbReference type="EMBL" id="SNQ48562.1"/>
    </source>
</evidence>
<proteinExistence type="predicted"/>
<dbReference type="RefSeq" id="WP_133150686.1">
    <property type="nucleotide sequence ID" value="NZ_FZMO01000179.1"/>
</dbReference>
<dbReference type="Proteomes" id="UP000234331">
    <property type="component" value="Unassembled WGS sequence"/>
</dbReference>
<name>A0A2I2KSC7_9ACTN</name>
<keyword evidence="1" id="KW-0472">Membrane</keyword>
<keyword evidence="1" id="KW-1133">Transmembrane helix</keyword>
<protein>
    <submittedName>
        <fullName evidence="2">Uncharacterized protein</fullName>
    </submittedName>
</protein>
<evidence type="ECO:0000313" key="3">
    <source>
        <dbReference type="Proteomes" id="UP000234331"/>
    </source>
</evidence>
<accession>A0A2I2KSC7</accession>